<accession>W2CRE0</accession>
<evidence type="ECO:0000259" key="1">
    <source>
        <dbReference type="Pfam" id="PF05050"/>
    </source>
</evidence>
<organism evidence="2 3">
    <name type="scientific">Tannerella sp. oral taxon BU063 isolate Cell 6/7/9</name>
    <dbReference type="NCBI Taxonomy" id="1411021"/>
    <lineage>
        <taxon>Bacteria</taxon>
        <taxon>Pseudomonadati</taxon>
        <taxon>Bacteroidota</taxon>
        <taxon>Bacteroidia</taxon>
        <taxon>Bacteroidales</taxon>
        <taxon>Tannerellaceae</taxon>
        <taxon>Tannerella</taxon>
    </lineage>
</organism>
<dbReference type="PANTHER" id="PTHR34203">
    <property type="entry name" value="METHYLTRANSFERASE, FKBM FAMILY PROTEIN"/>
    <property type="match status" value="1"/>
</dbReference>
<dbReference type="PATRIC" id="fig|1411021.3.peg.1369"/>
<dbReference type="InterPro" id="IPR052514">
    <property type="entry name" value="SAM-dependent_MTase"/>
</dbReference>
<dbReference type="Gene3D" id="3.40.50.150">
    <property type="entry name" value="Vaccinia Virus protein VP39"/>
    <property type="match status" value="1"/>
</dbReference>
<dbReference type="Pfam" id="PF05050">
    <property type="entry name" value="Methyltransf_21"/>
    <property type="match status" value="1"/>
</dbReference>
<dbReference type="Proteomes" id="UP000018874">
    <property type="component" value="Unassembled WGS sequence"/>
</dbReference>
<gene>
    <name evidence="2" type="ORF">T231_10990</name>
</gene>
<dbReference type="PANTHER" id="PTHR34203:SF15">
    <property type="entry name" value="SLL1173 PROTEIN"/>
    <property type="match status" value="1"/>
</dbReference>
<sequence>MLAYTKTKVLLDVGDYIQYWMYVNGAYETSFLKFIRNNLIINRGCIIDAGANVGSYTLNLYDKADYVIAVEASGSNAAFIQSVCALNHIKNVRVYNNALYKSDGESIELFVSNDTCGNNSIYKTTGYSEIESVQTLTIDTICAENGVNDIRLIKIDIEGAEYNCLLGAKSTIERYRPIVLCEFNRMAAEAAGYDLSLLYGFFKERDYEAFLLDEHAQRLLLFDEQELEQKYFANNLFLIPKK</sequence>
<protein>
    <recommendedName>
        <fullName evidence="1">Methyltransferase FkbM domain-containing protein</fullName>
    </recommendedName>
</protein>
<dbReference type="NCBIfam" id="TIGR01444">
    <property type="entry name" value="fkbM_fam"/>
    <property type="match status" value="1"/>
</dbReference>
<feature type="domain" description="Methyltransferase FkbM" evidence="1">
    <location>
        <begin position="48"/>
        <end position="208"/>
    </location>
</feature>
<keyword evidence="3" id="KW-1185">Reference proteome</keyword>
<dbReference type="SUPFAM" id="SSF53335">
    <property type="entry name" value="S-adenosyl-L-methionine-dependent methyltransferases"/>
    <property type="match status" value="1"/>
</dbReference>
<dbReference type="AlphaFoldDB" id="W2CRE0"/>
<evidence type="ECO:0000313" key="2">
    <source>
        <dbReference type="EMBL" id="ETK09061.1"/>
    </source>
</evidence>
<name>W2CRE0_9BACT</name>
<dbReference type="EMBL" id="AYYD01001126">
    <property type="protein sequence ID" value="ETK09061.1"/>
    <property type="molecule type" value="Genomic_DNA"/>
</dbReference>
<proteinExistence type="predicted"/>
<reference evidence="2 3" key="1">
    <citation type="submission" date="2013-11" db="EMBL/GenBank/DDBJ databases">
        <title>Single cell genomics of uncultured Tannerella BU063 (oral taxon 286).</title>
        <authorList>
            <person name="Beall C.J."/>
            <person name="Campbell A.G."/>
            <person name="Griffen A.L."/>
            <person name="Podar M."/>
            <person name="Leys E.J."/>
        </authorList>
    </citation>
    <scope>NUCLEOTIDE SEQUENCE [LARGE SCALE GENOMIC DNA]</scope>
    <source>
        <strain evidence="2">Cell 6/7/9</strain>
    </source>
</reference>
<comment type="caution">
    <text evidence="2">The sequence shown here is derived from an EMBL/GenBank/DDBJ whole genome shotgun (WGS) entry which is preliminary data.</text>
</comment>
<dbReference type="InterPro" id="IPR006342">
    <property type="entry name" value="FkbM_mtfrase"/>
</dbReference>
<evidence type="ECO:0000313" key="3">
    <source>
        <dbReference type="Proteomes" id="UP000018874"/>
    </source>
</evidence>
<dbReference type="InterPro" id="IPR029063">
    <property type="entry name" value="SAM-dependent_MTases_sf"/>
</dbReference>